<keyword evidence="3" id="KW-0547">Nucleotide-binding</keyword>
<dbReference type="RefSeq" id="WP_317994870.1">
    <property type="nucleotide sequence ID" value="NZ_AP025523.1"/>
</dbReference>
<keyword evidence="4 7" id="KW-0067">ATP-binding</keyword>
<dbReference type="Proteomes" id="UP001317532">
    <property type="component" value="Chromosome"/>
</dbReference>
<dbReference type="PROSITE" id="PS50893">
    <property type="entry name" value="ABC_TRANSPORTER_2"/>
    <property type="match status" value="1"/>
</dbReference>
<dbReference type="Pfam" id="PF00005">
    <property type="entry name" value="ABC_tran"/>
    <property type="match status" value="1"/>
</dbReference>
<reference evidence="7 8" key="1">
    <citation type="journal article" date="2022" name="ISME Commun">
        <title>Vulcanimicrobium alpinus gen. nov. sp. nov., the first cultivated representative of the candidate phylum 'Eremiobacterota', is a metabolically versatile aerobic anoxygenic phototroph.</title>
        <authorList>
            <person name="Yabe S."/>
            <person name="Muto K."/>
            <person name="Abe K."/>
            <person name="Yokota A."/>
            <person name="Staudigel H."/>
            <person name="Tebo B.M."/>
        </authorList>
    </citation>
    <scope>NUCLEOTIDE SEQUENCE [LARGE SCALE GENOMIC DNA]</scope>
    <source>
        <strain evidence="7 8">WC8-2</strain>
    </source>
</reference>
<dbReference type="InterPro" id="IPR027417">
    <property type="entry name" value="P-loop_NTPase"/>
</dbReference>
<gene>
    <name evidence="7" type="ORF">WPS_25420</name>
</gene>
<dbReference type="EMBL" id="AP025523">
    <property type="protein sequence ID" value="BDE07266.1"/>
    <property type="molecule type" value="Genomic_DNA"/>
</dbReference>
<dbReference type="InterPro" id="IPR003439">
    <property type="entry name" value="ABC_transporter-like_ATP-bd"/>
</dbReference>
<protein>
    <submittedName>
        <fullName evidence="7">ABC transporter ATP-binding protein</fullName>
    </submittedName>
</protein>
<dbReference type="GO" id="GO:0016887">
    <property type="term" value="F:ATP hydrolysis activity"/>
    <property type="evidence" value="ECO:0007669"/>
    <property type="project" value="InterPro"/>
</dbReference>
<keyword evidence="8" id="KW-1185">Reference proteome</keyword>
<evidence type="ECO:0000313" key="7">
    <source>
        <dbReference type="EMBL" id="BDE07266.1"/>
    </source>
</evidence>
<keyword evidence="5" id="KW-0029">Amino-acid transport</keyword>
<organism evidence="7 8">
    <name type="scientific">Vulcanimicrobium alpinum</name>
    <dbReference type="NCBI Taxonomy" id="3016050"/>
    <lineage>
        <taxon>Bacteria</taxon>
        <taxon>Bacillati</taxon>
        <taxon>Vulcanimicrobiota</taxon>
        <taxon>Vulcanimicrobiia</taxon>
        <taxon>Vulcanimicrobiales</taxon>
        <taxon>Vulcanimicrobiaceae</taxon>
        <taxon>Vulcanimicrobium</taxon>
    </lineage>
</organism>
<sequence>MSDGEPALEIEHLSTLRGRVQVLWDVSLRVERGETVAIVGPNGAGKTTLVGSITGLIPPKAGRVRIGGADVTGLSPERLATRGVALVPERRGIFAPLTVRENLQMGAYARRAPRAVLAADLEGVFELFPALRRYRDTIAGSLSGGEQQMVAIGRALMAKPDLLLLDEPSLGLAPKVRAENFGALARLAERGVTIVLVEQNLRLAARICSRAYLMQRGRIVGTETADELARSARSVYLAARP</sequence>
<dbReference type="SMART" id="SM00382">
    <property type="entry name" value="AAA"/>
    <property type="match status" value="1"/>
</dbReference>
<evidence type="ECO:0000256" key="3">
    <source>
        <dbReference type="ARBA" id="ARBA00022741"/>
    </source>
</evidence>
<evidence type="ECO:0000256" key="5">
    <source>
        <dbReference type="ARBA" id="ARBA00022970"/>
    </source>
</evidence>
<dbReference type="PANTHER" id="PTHR43820">
    <property type="entry name" value="HIGH-AFFINITY BRANCHED-CHAIN AMINO ACID TRANSPORT ATP-BINDING PROTEIN LIVF"/>
    <property type="match status" value="1"/>
</dbReference>
<evidence type="ECO:0000256" key="1">
    <source>
        <dbReference type="ARBA" id="ARBA00005417"/>
    </source>
</evidence>
<dbReference type="PROSITE" id="PS00211">
    <property type="entry name" value="ABC_TRANSPORTER_1"/>
    <property type="match status" value="1"/>
</dbReference>
<feature type="domain" description="ABC transporter" evidence="6">
    <location>
        <begin position="8"/>
        <end position="241"/>
    </location>
</feature>
<proteinExistence type="inferred from homology"/>
<dbReference type="GO" id="GO:0005524">
    <property type="term" value="F:ATP binding"/>
    <property type="evidence" value="ECO:0007669"/>
    <property type="project" value="UniProtKB-KW"/>
</dbReference>
<name>A0AAN1XYX6_UNVUL</name>
<accession>A0AAN1XYX6</accession>
<dbReference type="GO" id="GO:0015658">
    <property type="term" value="F:branched-chain amino acid transmembrane transporter activity"/>
    <property type="evidence" value="ECO:0007669"/>
    <property type="project" value="TreeGrafter"/>
</dbReference>
<comment type="similarity">
    <text evidence="1">Belongs to the ABC transporter superfamily.</text>
</comment>
<dbReference type="AlphaFoldDB" id="A0AAN1XYX6"/>
<dbReference type="Gene3D" id="3.40.50.300">
    <property type="entry name" value="P-loop containing nucleotide triphosphate hydrolases"/>
    <property type="match status" value="1"/>
</dbReference>
<evidence type="ECO:0000313" key="8">
    <source>
        <dbReference type="Proteomes" id="UP001317532"/>
    </source>
</evidence>
<evidence type="ECO:0000256" key="2">
    <source>
        <dbReference type="ARBA" id="ARBA00022448"/>
    </source>
</evidence>
<dbReference type="InterPro" id="IPR017871">
    <property type="entry name" value="ABC_transporter-like_CS"/>
</dbReference>
<dbReference type="PANTHER" id="PTHR43820:SF4">
    <property type="entry name" value="HIGH-AFFINITY BRANCHED-CHAIN AMINO ACID TRANSPORT ATP-BINDING PROTEIN LIVF"/>
    <property type="match status" value="1"/>
</dbReference>
<dbReference type="InterPro" id="IPR052156">
    <property type="entry name" value="BCAA_Transport_ATP-bd_LivF"/>
</dbReference>
<dbReference type="CDD" id="cd03224">
    <property type="entry name" value="ABC_TM1139_LivF_branched"/>
    <property type="match status" value="1"/>
</dbReference>
<dbReference type="KEGG" id="vab:WPS_25420"/>
<keyword evidence="2" id="KW-0813">Transport</keyword>
<evidence type="ECO:0000256" key="4">
    <source>
        <dbReference type="ARBA" id="ARBA00022840"/>
    </source>
</evidence>
<dbReference type="SUPFAM" id="SSF52540">
    <property type="entry name" value="P-loop containing nucleoside triphosphate hydrolases"/>
    <property type="match status" value="1"/>
</dbReference>
<evidence type="ECO:0000259" key="6">
    <source>
        <dbReference type="PROSITE" id="PS50893"/>
    </source>
</evidence>
<dbReference type="InterPro" id="IPR003593">
    <property type="entry name" value="AAA+_ATPase"/>
</dbReference>
<dbReference type="GO" id="GO:0015807">
    <property type="term" value="P:L-amino acid transport"/>
    <property type="evidence" value="ECO:0007669"/>
    <property type="project" value="TreeGrafter"/>
</dbReference>